<reference evidence="1" key="2">
    <citation type="journal article" date="2015" name="Data Brief">
        <title>Shoot transcriptome of the giant reed, Arundo donax.</title>
        <authorList>
            <person name="Barrero R.A."/>
            <person name="Guerrero F.D."/>
            <person name="Moolhuijzen P."/>
            <person name="Goolsby J.A."/>
            <person name="Tidwell J."/>
            <person name="Bellgard S.E."/>
            <person name="Bellgard M.I."/>
        </authorList>
    </citation>
    <scope>NUCLEOTIDE SEQUENCE</scope>
    <source>
        <tissue evidence="1">Shoot tissue taken approximately 20 cm above the soil surface</tissue>
    </source>
</reference>
<sequence length="55" mass="6237">MPERHLARLKLALINMDSNVLVLGRSGPGRPGCWMRIPAICHQRVVYSLAYEHPI</sequence>
<evidence type="ECO:0000313" key="1">
    <source>
        <dbReference type="EMBL" id="JAD56845.1"/>
    </source>
</evidence>
<name>A0A0A9B6M9_ARUDO</name>
<proteinExistence type="predicted"/>
<accession>A0A0A9B6M9</accession>
<dbReference type="AlphaFoldDB" id="A0A0A9B6M9"/>
<reference evidence="1" key="1">
    <citation type="submission" date="2014-09" db="EMBL/GenBank/DDBJ databases">
        <authorList>
            <person name="Magalhaes I.L.F."/>
            <person name="Oliveira U."/>
            <person name="Santos F.R."/>
            <person name="Vidigal T.H.D.A."/>
            <person name="Brescovit A.D."/>
            <person name="Santos A.J."/>
        </authorList>
    </citation>
    <scope>NUCLEOTIDE SEQUENCE</scope>
    <source>
        <tissue evidence="1">Shoot tissue taken approximately 20 cm above the soil surface</tissue>
    </source>
</reference>
<protein>
    <submittedName>
        <fullName evidence="1">Uncharacterized protein</fullName>
    </submittedName>
</protein>
<dbReference type="EMBL" id="GBRH01241050">
    <property type="protein sequence ID" value="JAD56845.1"/>
    <property type="molecule type" value="Transcribed_RNA"/>
</dbReference>
<organism evidence="1">
    <name type="scientific">Arundo donax</name>
    <name type="common">Giant reed</name>
    <name type="synonym">Donax arundinaceus</name>
    <dbReference type="NCBI Taxonomy" id="35708"/>
    <lineage>
        <taxon>Eukaryota</taxon>
        <taxon>Viridiplantae</taxon>
        <taxon>Streptophyta</taxon>
        <taxon>Embryophyta</taxon>
        <taxon>Tracheophyta</taxon>
        <taxon>Spermatophyta</taxon>
        <taxon>Magnoliopsida</taxon>
        <taxon>Liliopsida</taxon>
        <taxon>Poales</taxon>
        <taxon>Poaceae</taxon>
        <taxon>PACMAD clade</taxon>
        <taxon>Arundinoideae</taxon>
        <taxon>Arundineae</taxon>
        <taxon>Arundo</taxon>
    </lineage>
</organism>